<protein>
    <submittedName>
        <fullName evidence="1">DUF4926 domain-containing protein</fullName>
    </submittedName>
</protein>
<dbReference type="Pfam" id="PF16277">
    <property type="entry name" value="DUF4926"/>
    <property type="match status" value="1"/>
</dbReference>
<dbReference type="AlphaFoldDB" id="A0A8J6J353"/>
<comment type="caution">
    <text evidence="1">The sequence shown here is derived from an EMBL/GenBank/DDBJ whole genome shotgun (WGS) entry which is preliminary data.</text>
</comment>
<reference evidence="1" key="1">
    <citation type="submission" date="2020-08" db="EMBL/GenBank/DDBJ databases">
        <title>Genome public.</title>
        <authorList>
            <person name="Liu C."/>
            <person name="Sun Q."/>
        </authorList>
    </citation>
    <scope>NUCLEOTIDE SEQUENCE</scope>
    <source>
        <strain evidence="1">BX5</strain>
    </source>
</reference>
<keyword evidence="2" id="KW-1185">Reference proteome</keyword>
<sequence>MLKLFDTVTLKNDDPETGVKAGTEGTIVDVLGNGKAFTVEFFDEDGNTIEASLYTEYTPAQLQKVETALTLT</sequence>
<dbReference type="InterPro" id="IPR032568">
    <property type="entry name" value="DUF4926"/>
</dbReference>
<proteinExistence type="predicted"/>
<dbReference type="RefSeq" id="WP_186878221.1">
    <property type="nucleotide sequence ID" value="NZ_JACOPN010000003.1"/>
</dbReference>
<evidence type="ECO:0000313" key="1">
    <source>
        <dbReference type="EMBL" id="MBC5716889.1"/>
    </source>
</evidence>
<dbReference type="EMBL" id="JACOPN010000003">
    <property type="protein sequence ID" value="MBC5716889.1"/>
    <property type="molecule type" value="Genomic_DNA"/>
</dbReference>
<organism evidence="1 2">
    <name type="scientific">Flintibacter faecis</name>
    <dbReference type="NCBI Taxonomy" id="2763047"/>
    <lineage>
        <taxon>Bacteria</taxon>
        <taxon>Bacillati</taxon>
        <taxon>Bacillota</taxon>
        <taxon>Clostridia</taxon>
        <taxon>Eubacteriales</taxon>
        <taxon>Flintibacter</taxon>
    </lineage>
</organism>
<gene>
    <name evidence="1" type="ORF">H8S55_06115</name>
</gene>
<name>A0A8J6J353_9FIRM</name>
<accession>A0A8J6J353</accession>
<dbReference type="Proteomes" id="UP000602260">
    <property type="component" value="Unassembled WGS sequence"/>
</dbReference>
<evidence type="ECO:0000313" key="2">
    <source>
        <dbReference type="Proteomes" id="UP000602260"/>
    </source>
</evidence>